<organism evidence="1 2">
    <name type="scientific">Gibberella nygamai</name>
    <name type="common">Bean root rot disease fungus</name>
    <name type="synonym">Fusarium nygamai</name>
    <dbReference type="NCBI Taxonomy" id="42673"/>
    <lineage>
        <taxon>Eukaryota</taxon>
        <taxon>Fungi</taxon>
        <taxon>Dikarya</taxon>
        <taxon>Ascomycota</taxon>
        <taxon>Pezizomycotina</taxon>
        <taxon>Sordariomycetes</taxon>
        <taxon>Hypocreomycetidae</taxon>
        <taxon>Hypocreales</taxon>
        <taxon>Nectriaceae</taxon>
        <taxon>Fusarium</taxon>
        <taxon>Fusarium fujikuroi species complex</taxon>
    </lineage>
</organism>
<reference evidence="1 2" key="1">
    <citation type="submission" date="2017-06" db="EMBL/GenBank/DDBJ databases">
        <title>Genome of Fusarium nygamai isolate CS10214.</title>
        <authorList>
            <person name="Gardiner D.M."/>
            <person name="Obanor F."/>
            <person name="Kazan K."/>
        </authorList>
    </citation>
    <scope>NUCLEOTIDE SEQUENCE [LARGE SCALE GENOMIC DNA]</scope>
    <source>
        <strain evidence="1 2">CS10214</strain>
    </source>
</reference>
<dbReference type="Proteomes" id="UP000236664">
    <property type="component" value="Unassembled WGS sequence"/>
</dbReference>
<dbReference type="SUPFAM" id="SSF56112">
    <property type="entry name" value="Protein kinase-like (PK-like)"/>
    <property type="match status" value="1"/>
</dbReference>
<dbReference type="STRING" id="42673.A0A2K0WS67"/>
<dbReference type="InterPro" id="IPR011009">
    <property type="entry name" value="Kinase-like_dom_sf"/>
</dbReference>
<evidence type="ECO:0000313" key="1">
    <source>
        <dbReference type="EMBL" id="PNP85141.1"/>
    </source>
</evidence>
<proteinExistence type="predicted"/>
<gene>
    <name evidence="1" type="ORF">FNYG_01529</name>
</gene>
<keyword evidence="2" id="KW-1185">Reference proteome</keyword>
<sequence>MNDPAEGPPGYHVGDVLELHILQTNTDLLPQSDTVSVRISQLITSTMSTVVRVDFDTGCAILKLYDRRFGAQFRECYDENIPYCDRAKAAYHSFLQRGAMEPFLQELDDELSTPGVIPRTASDIRDELDGVARFEAALWRNADKAFKTETEAYTRCSLNDLIAAPCAPTTEEEWFSIVQSAVDSTHEINKRGIVLDDSAPRNVVVDQTTHQVFIVDFSECFFRDTMFDRLAKKAEGWNAEAKYCEVVRANDNPGAIGLPMVRRVRKKFGWNLDIVYPKSDDLFSESKCQTLDQQRCHLAGSVEVRDIEA</sequence>
<dbReference type="OrthoDB" id="5134445at2759"/>
<comment type="caution">
    <text evidence="1">The sequence shown here is derived from an EMBL/GenBank/DDBJ whole genome shotgun (WGS) entry which is preliminary data.</text>
</comment>
<dbReference type="EMBL" id="MTQA01000031">
    <property type="protein sequence ID" value="PNP85141.1"/>
    <property type="molecule type" value="Genomic_DNA"/>
</dbReference>
<protein>
    <submittedName>
        <fullName evidence="1">Uncharacterized protein</fullName>
    </submittedName>
</protein>
<accession>A0A2K0WS67</accession>
<evidence type="ECO:0000313" key="2">
    <source>
        <dbReference type="Proteomes" id="UP000236664"/>
    </source>
</evidence>
<dbReference type="AlphaFoldDB" id="A0A2K0WS67"/>
<name>A0A2K0WS67_GIBNY</name>